<dbReference type="EMBL" id="JAGIOB010000001">
    <property type="protein sequence ID" value="MBP2418614.1"/>
    <property type="molecule type" value="Genomic_DNA"/>
</dbReference>
<dbReference type="PANTHER" id="PTHR34374">
    <property type="entry name" value="LARGE RIBOSOMAL RNA SUBUNIT ACCUMULATION PROTEIN YCED HOMOLOG 1, CHLOROPLASTIC"/>
    <property type="match status" value="1"/>
</dbReference>
<dbReference type="InterPro" id="IPR003772">
    <property type="entry name" value="YceD"/>
</dbReference>
<comment type="caution">
    <text evidence="2">The sequence shown here is derived from an EMBL/GenBank/DDBJ whole genome shotgun (WGS) entry which is preliminary data.</text>
</comment>
<keyword evidence="3" id="KW-1185">Reference proteome</keyword>
<reference evidence="2 3" key="1">
    <citation type="submission" date="2021-03" db="EMBL/GenBank/DDBJ databases">
        <title>Sequencing the genomes of 1000 actinobacteria strains.</title>
        <authorList>
            <person name="Klenk H.-P."/>
        </authorList>
    </citation>
    <scope>NUCLEOTIDE SEQUENCE [LARGE SCALE GENOMIC DNA]</scope>
    <source>
        <strain evidence="2 3">DSM 12936</strain>
    </source>
</reference>
<proteinExistence type="predicted"/>
<sequence>MGSPHRPLDHRSPLVLDTHDLGRHAGGMKQVQTTVDAPDGLGIDVIGVPPGSPVVLDLRLESVVEGVLVTGTATVQVRGECVRCLTEVSDTLEVDVQELFVHPESEATEEEASRLEDDLVDLEPLLRDGVVLDLPFQPLCREDCQGLCVECGANLNDDPQHGHDEPIDPRWEKLRRLDGGDSGSYDVQSQSQS</sequence>
<dbReference type="Pfam" id="PF02620">
    <property type="entry name" value="YceD"/>
    <property type="match status" value="1"/>
</dbReference>
<dbReference type="Proteomes" id="UP000758168">
    <property type="component" value="Unassembled WGS sequence"/>
</dbReference>
<evidence type="ECO:0000313" key="2">
    <source>
        <dbReference type="EMBL" id="MBP2418614.1"/>
    </source>
</evidence>
<gene>
    <name evidence="2" type="ORF">JOF54_003536</name>
</gene>
<organism evidence="2 3">
    <name type="scientific">Microlunatus capsulatus</name>
    <dbReference type="NCBI Taxonomy" id="99117"/>
    <lineage>
        <taxon>Bacteria</taxon>
        <taxon>Bacillati</taxon>
        <taxon>Actinomycetota</taxon>
        <taxon>Actinomycetes</taxon>
        <taxon>Propionibacteriales</taxon>
        <taxon>Propionibacteriaceae</taxon>
        <taxon>Microlunatus</taxon>
    </lineage>
</organism>
<feature type="region of interest" description="Disordered" evidence="1">
    <location>
        <begin position="174"/>
        <end position="193"/>
    </location>
</feature>
<evidence type="ECO:0000313" key="3">
    <source>
        <dbReference type="Proteomes" id="UP000758168"/>
    </source>
</evidence>
<dbReference type="RefSeq" id="WP_210058231.1">
    <property type="nucleotide sequence ID" value="NZ_BAAAMH010000001.1"/>
</dbReference>
<name>A0ABS4ZC28_9ACTN</name>
<evidence type="ECO:0008006" key="4">
    <source>
        <dbReference type="Google" id="ProtNLM"/>
    </source>
</evidence>
<protein>
    <recommendedName>
        <fullName evidence="4">DUF177 domain-containing protein</fullName>
    </recommendedName>
</protein>
<dbReference type="PANTHER" id="PTHR34374:SF1">
    <property type="entry name" value="LARGE RIBOSOMAL RNA SUBUNIT ACCUMULATION PROTEIN YCED HOMOLOG 1, CHLOROPLASTIC"/>
    <property type="match status" value="1"/>
</dbReference>
<accession>A0ABS4ZC28</accession>
<evidence type="ECO:0000256" key="1">
    <source>
        <dbReference type="SAM" id="MobiDB-lite"/>
    </source>
</evidence>